<accession>A0A0D0AI80</accession>
<keyword evidence="2" id="KW-0812">Transmembrane</keyword>
<keyword evidence="4" id="KW-1185">Reference proteome</keyword>
<sequence>MGMSRLLPSLAFFRASQSPAAAANSLHLREPVFMPARDNGSGDADDDGDDDDDDESSTPTTHHTINTSTSTYRSSSESSSSTTFTTHSSSSSFLGSGSSFSSSASSSGSIPTSTSTITTQFSSNFLTQSSSVSSTANTSVSINSSSDYASTTSSTSPSSSSSVQHNVHGLTSTTSHGLSTGVRASLACVMMFSLILFALVVCYFRKRPSSTWDQIIDEPAVSSSEVSQYWPPDSVVSRERGVLPPPPSPPRLDTAYLYSPRLDAAYPYPHDISLSPPLPGIPSASLTNDDSCIEIYALYQQGVTAMGNQSLPPHFQRPPAPRRMRPRALHEHIQDPMALGSLQLPQ</sequence>
<dbReference type="AlphaFoldDB" id="A0A0D0AI80"/>
<dbReference type="STRING" id="930992.A0A0D0AI80"/>
<feature type="transmembrane region" description="Helical" evidence="2">
    <location>
        <begin position="184"/>
        <end position="204"/>
    </location>
</feature>
<gene>
    <name evidence="3" type="ORF">CY34DRAFT_12999</name>
</gene>
<dbReference type="EMBL" id="KN835266">
    <property type="protein sequence ID" value="KIK41531.1"/>
    <property type="molecule type" value="Genomic_DNA"/>
</dbReference>
<keyword evidence="2" id="KW-1133">Transmembrane helix</keyword>
<feature type="compositionally biased region" description="Acidic residues" evidence="1">
    <location>
        <begin position="43"/>
        <end position="56"/>
    </location>
</feature>
<keyword evidence="2" id="KW-0472">Membrane</keyword>
<protein>
    <submittedName>
        <fullName evidence="3">Uncharacterized protein</fullName>
    </submittedName>
</protein>
<proteinExistence type="predicted"/>
<reference evidence="3 4" key="1">
    <citation type="submission" date="2014-04" db="EMBL/GenBank/DDBJ databases">
        <authorList>
            <consortium name="DOE Joint Genome Institute"/>
            <person name="Kuo A."/>
            <person name="Ruytinx J."/>
            <person name="Rineau F."/>
            <person name="Colpaert J."/>
            <person name="Kohler A."/>
            <person name="Nagy L.G."/>
            <person name="Floudas D."/>
            <person name="Copeland A."/>
            <person name="Barry K.W."/>
            <person name="Cichocki N."/>
            <person name="Veneault-Fourrey C."/>
            <person name="LaButti K."/>
            <person name="Lindquist E.A."/>
            <person name="Lipzen A."/>
            <person name="Lundell T."/>
            <person name="Morin E."/>
            <person name="Murat C."/>
            <person name="Sun H."/>
            <person name="Tunlid A."/>
            <person name="Henrissat B."/>
            <person name="Grigoriev I.V."/>
            <person name="Hibbett D.S."/>
            <person name="Martin F."/>
            <person name="Nordberg H.P."/>
            <person name="Cantor M.N."/>
            <person name="Hua S.X."/>
        </authorList>
    </citation>
    <scope>NUCLEOTIDE SEQUENCE [LARGE SCALE GENOMIC DNA]</scope>
    <source>
        <strain evidence="3 4">UH-Slu-Lm8-n1</strain>
    </source>
</reference>
<evidence type="ECO:0000256" key="2">
    <source>
        <dbReference type="SAM" id="Phobius"/>
    </source>
</evidence>
<organism evidence="3 4">
    <name type="scientific">Suillus luteus UH-Slu-Lm8-n1</name>
    <dbReference type="NCBI Taxonomy" id="930992"/>
    <lineage>
        <taxon>Eukaryota</taxon>
        <taxon>Fungi</taxon>
        <taxon>Dikarya</taxon>
        <taxon>Basidiomycota</taxon>
        <taxon>Agaricomycotina</taxon>
        <taxon>Agaricomycetes</taxon>
        <taxon>Agaricomycetidae</taxon>
        <taxon>Boletales</taxon>
        <taxon>Suillineae</taxon>
        <taxon>Suillaceae</taxon>
        <taxon>Suillus</taxon>
    </lineage>
</organism>
<feature type="region of interest" description="Disordered" evidence="1">
    <location>
        <begin position="143"/>
        <end position="177"/>
    </location>
</feature>
<feature type="region of interest" description="Disordered" evidence="1">
    <location>
        <begin position="33"/>
        <end position="96"/>
    </location>
</feature>
<dbReference type="HOGENOM" id="CLU_802100_0_0_1"/>
<dbReference type="InParanoid" id="A0A0D0AI80"/>
<feature type="compositionally biased region" description="Low complexity" evidence="1">
    <location>
        <begin position="57"/>
        <end position="96"/>
    </location>
</feature>
<evidence type="ECO:0000313" key="4">
    <source>
        <dbReference type="Proteomes" id="UP000054485"/>
    </source>
</evidence>
<dbReference type="Proteomes" id="UP000054485">
    <property type="component" value="Unassembled WGS sequence"/>
</dbReference>
<evidence type="ECO:0000313" key="3">
    <source>
        <dbReference type="EMBL" id="KIK41531.1"/>
    </source>
</evidence>
<evidence type="ECO:0000256" key="1">
    <source>
        <dbReference type="SAM" id="MobiDB-lite"/>
    </source>
</evidence>
<name>A0A0D0AI80_9AGAM</name>
<dbReference type="OrthoDB" id="2688765at2759"/>
<reference evidence="4" key="2">
    <citation type="submission" date="2015-01" db="EMBL/GenBank/DDBJ databases">
        <title>Evolutionary Origins and Diversification of the Mycorrhizal Mutualists.</title>
        <authorList>
            <consortium name="DOE Joint Genome Institute"/>
            <consortium name="Mycorrhizal Genomics Consortium"/>
            <person name="Kohler A."/>
            <person name="Kuo A."/>
            <person name="Nagy L.G."/>
            <person name="Floudas D."/>
            <person name="Copeland A."/>
            <person name="Barry K.W."/>
            <person name="Cichocki N."/>
            <person name="Veneault-Fourrey C."/>
            <person name="LaButti K."/>
            <person name="Lindquist E.A."/>
            <person name="Lipzen A."/>
            <person name="Lundell T."/>
            <person name="Morin E."/>
            <person name="Murat C."/>
            <person name="Riley R."/>
            <person name="Ohm R."/>
            <person name="Sun H."/>
            <person name="Tunlid A."/>
            <person name="Henrissat B."/>
            <person name="Grigoriev I.V."/>
            <person name="Hibbett D.S."/>
            <person name="Martin F."/>
        </authorList>
    </citation>
    <scope>NUCLEOTIDE SEQUENCE [LARGE SCALE GENOMIC DNA]</scope>
    <source>
        <strain evidence="4">UH-Slu-Lm8-n1</strain>
    </source>
</reference>